<evidence type="ECO:0000313" key="3">
    <source>
        <dbReference type="Proteomes" id="UP000789572"/>
    </source>
</evidence>
<gene>
    <name evidence="2" type="ORF">POCULU_LOCUS3065</name>
</gene>
<proteinExistence type="predicted"/>
<accession>A0A9N9F5Q4</accession>
<dbReference type="AlphaFoldDB" id="A0A9N9F5Q4"/>
<protein>
    <submittedName>
        <fullName evidence="2">1486_t:CDS:1</fullName>
    </submittedName>
</protein>
<feature type="chain" id="PRO_5040227558" evidence="1">
    <location>
        <begin position="23"/>
        <end position="171"/>
    </location>
</feature>
<name>A0A9N9F5Q4_9GLOM</name>
<keyword evidence="1" id="KW-0732">Signal</keyword>
<feature type="signal peptide" evidence="1">
    <location>
        <begin position="1"/>
        <end position="22"/>
    </location>
</feature>
<evidence type="ECO:0000256" key="1">
    <source>
        <dbReference type="SAM" id="SignalP"/>
    </source>
</evidence>
<dbReference type="Proteomes" id="UP000789572">
    <property type="component" value="Unassembled WGS sequence"/>
</dbReference>
<comment type="caution">
    <text evidence="2">The sequence shown here is derived from an EMBL/GenBank/DDBJ whole genome shotgun (WGS) entry which is preliminary data.</text>
</comment>
<reference evidence="2" key="1">
    <citation type="submission" date="2021-06" db="EMBL/GenBank/DDBJ databases">
        <authorList>
            <person name="Kallberg Y."/>
            <person name="Tangrot J."/>
            <person name="Rosling A."/>
        </authorList>
    </citation>
    <scope>NUCLEOTIDE SEQUENCE</scope>
    <source>
        <strain evidence="2">IA702</strain>
    </source>
</reference>
<dbReference type="EMBL" id="CAJVPJ010000317">
    <property type="protein sequence ID" value="CAG8510899.1"/>
    <property type="molecule type" value="Genomic_DNA"/>
</dbReference>
<organism evidence="2 3">
    <name type="scientific">Paraglomus occultum</name>
    <dbReference type="NCBI Taxonomy" id="144539"/>
    <lineage>
        <taxon>Eukaryota</taxon>
        <taxon>Fungi</taxon>
        <taxon>Fungi incertae sedis</taxon>
        <taxon>Mucoromycota</taxon>
        <taxon>Glomeromycotina</taxon>
        <taxon>Glomeromycetes</taxon>
        <taxon>Paraglomerales</taxon>
        <taxon>Paraglomeraceae</taxon>
        <taxon>Paraglomus</taxon>
    </lineage>
</organism>
<evidence type="ECO:0000313" key="2">
    <source>
        <dbReference type="EMBL" id="CAG8510899.1"/>
    </source>
</evidence>
<dbReference type="OrthoDB" id="3044029at2759"/>
<keyword evidence="3" id="KW-1185">Reference proteome</keyword>
<sequence length="171" mass="17692">MLKLINLSTLCLILAAVILVHTAPTSPPTITAIDSPTVFCIFLPPQAGGNIAEHENDAVPFCTQASPNAPNANILPSGFIVTSHYAVGTGYVQVTGRIDGSKYNLSPTDEGGQYDSVGAPPGATCAGAKKFVELVEPQNGIFCIRCCSDSSQCVTGKSTEGCLTVIPGDYS</sequence>